<dbReference type="PANTHER" id="PTHR24148">
    <property type="entry name" value="ANKYRIN REPEAT DOMAIN-CONTAINING PROTEIN 39 HOMOLOG-RELATED"/>
    <property type="match status" value="1"/>
</dbReference>
<dbReference type="Pfam" id="PF06985">
    <property type="entry name" value="HET"/>
    <property type="match status" value="1"/>
</dbReference>
<dbReference type="EMBL" id="ML996295">
    <property type="protein sequence ID" value="KAF2728114.1"/>
    <property type="molecule type" value="Genomic_DNA"/>
</dbReference>
<organism evidence="2 3">
    <name type="scientific">Polyplosphaeria fusca</name>
    <dbReference type="NCBI Taxonomy" id="682080"/>
    <lineage>
        <taxon>Eukaryota</taxon>
        <taxon>Fungi</taxon>
        <taxon>Dikarya</taxon>
        <taxon>Ascomycota</taxon>
        <taxon>Pezizomycotina</taxon>
        <taxon>Dothideomycetes</taxon>
        <taxon>Pleosporomycetidae</taxon>
        <taxon>Pleosporales</taxon>
        <taxon>Tetraplosphaeriaceae</taxon>
        <taxon>Polyplosphaeria</taxon>
    </lineage>
</organism>
<sequence length="531" mass="60581">MESVRSESADDDQRFRYQPLANPGSSIRLVEVDPCHGYGWVAWWSSADHGVSTKCLPQPSHNIRYNPEVPTDGTRQIRIFHSALSEEYTCLSYVWGKEDDGGGPFPILVDGKTSHIRCNLHAFLHVARRKYPKRKIWIDAICIDQANTPERNQQVQQMGEIYSRAKEVITWLGGGKTAAEYTPRVSSRARHTFRELHTDIGHVLDLLLTTISGSACFGLCPSRDRKKIVQHAAFEDAVRTYWSRAWVTQEITLTKHVCLRVHETEFDVTALKLTKMRNYRESTIPTQLLELYDANTRDHDSHDRNLIKLLCQYSDKQCHTKRDRIFSLLSMCAEGQGFYVDYNLPEKELLCAVLRTSRLTPCLCSAHIASRSINVDKIPEQHLRARYFVKLTVQAADVYTYHTTQRKWRSCCSGFSIPSFAEQSNGQLFCLANVCPNMKWHLFMWSQEPDQQHVKGVMRKSFFGDTTSLPLGTNGERVDIRPSSLGDSYTISFDLGVLLSLSTEYSFTTLKFLSNVLTGGGRNDWLDLCAM</sequence>
<comment type="caution">
    <text evidence="2">The sequence shown here is derived from an EMBL/GenBank/DDBJ whole genome shotgun (WGS) entry which is preliminary data.</text>
</comment>
<evidence type="ECO:0000313" key="2">
    <source>
        <dbReference type="EMBL" id="KAF2728114.1"/>
    </source>
</evidence>
<evidence type="ECO:0000259" key="1">
    <source>
        <dbReference type="Pfam" id="PF06985"/>
    </source>
</evidence>
<dbReference type="InterPro" id="IPR052895">
    <property type="entry name" value="HetReg/Transcr_Mod"/>
</dbReference>
<dbReference type="InterPro" id="IPR010730">
    <property type="entry name" value="HET"/>
</dbReference>
<evidence type="ECO:0000313" key="3">
    <source>
        <dbReference type="Proteomes" id="UP000799444"/>
    </source>
</evidence>
<dbReference type="OrthoDB" id="194358at2759"/>
<proteinExistence type="predicted"/>
<protein>
    <recommendedName>
        <fullName evidence="1">Heterokaryon incompatibility domain-containing protein</fullName>
    </recommendedName>
</protein>
<accession>A0A9P4UVD2</accession>
<dbReference type="Proteomes" id="UP000799444">
    <property type="component" value="Unassembled WGS sequence"/>
</dbReference>
<feature type="domain" description="Heterokaryon incompatibility" evidence="1">
    <location>
        <begin position="88"/>
        <end position="250"/>
    </location>
</feature>
<keyword evidence="3" id="KW-1185">Reference proteome</keyword>
<reference evidence="2" key="1">
    <citation type="journal article" date="2020" name="Stud. Mycol.">
        <title>101 Dothideomycetes genomes: a test case for predicting lifestyles and emergence of pathogens.</title>
        <authorList>
            <person name="Haridas S."/>
            <person name="Albert R."/>
            <person name="Binder M."/>
            <person name="Bloem J."/>
            <person name="Labutti K."/>
            <person name="Salamov A."/>
            <person name="Andreopoulos B."/>
            <person name="Baker S."/>
            <person name="Barry K."/>
            <person name="Bills G."/>
            <person name="Bluhm B."/>
            <person name="Cannon C."/>
            <person name="Castanera R."/>
            <person name="Culley D."/>
            <person name="Daum C."/>
            <person name="Ezra D."/>
            <person name="Gonzalez J."/>
            <person name="Henrissat B."/>
            <person name="Kuo A."/>
            <person name="Liang C."/>
            <person name="Lipzen A."/>
            <person name="Lutzoni F."/>
            <person name="Magnuson J."/>
            <person name="Mondo S."/>
            <person name="Nolan M."/>
            <person name="Ohm R."/>
            <person name="Pangilinan J."/>
            <person name="Park H.-J."/>
            <person name="Ramirez L."/>
            <person name="Alfaro M."/>
            <person name="Sun H."/>
            <person name="Tritt A."/>
            <person name="Yoshinaga Y."/>
            <person name="Zwiers L.-H."/>
            <person name="Turgeon B."/>
            <person name="Goodwin S."/>
            <person name="Spatafora J."/>
            <person name="Crous P."/>
            <person name="Grigoriev I."/>
        </authorList>
    </citation>
    <scope>NUCLEOTIDE SEQUENCE</scope>
    <source>
        <strain evidence="2">CBS 125425</strain>
    </source>
</reference>
<name>A0A9P4UVD2_9PLEO</name>
<gene>
    <name evidence="2" type="ORF">EJ04DRAFT_592434</name>
</gene>
<dbReference type="PANTHER" id="PTHR24148:SF73">
    <property type="entry name" value="HET DOMAIN PROTEIN (AFU_ORTHOLOGUE AFUA_8G01020)"/>
    <property type="match status" value="1"/>
</dbReference>
<dbReference type="AlphaFoldDB" id="A0A9P4UVD2"/>